<gene>
    <name evidence="2" type="ORF">DL762_000857</name>
</gene>
<organism evidence="2 3">
    <name type="scientific">Monosporascus cannonballus</name>
    <dbReference type="NCBI Taxonomy" id="155416"/>
    <lineage>
        <taxon>Eukaryota</taxon>
        <taxon>Fungi</taxon>
        <taxon>Dikarya</taxon>
        <taxon>Ascomycota</taxon>
        <taxon>Pezizomycotina</taxon>
        <taxon>Sordariomycetes</taxon>
        <taxon>Xylariomycetidae</taxon>
        <taxon>Xylariales</taxon>
        <taxon>Xylariales incertae sedis</taxon>
        <taxon>Monosporascus</taxon>
    </lineage>
</organism>
<evidence type="ECO:0000313" key="3">
    <source>
        <dbReference type="Proteomes" id="UP000294003"/>
    </source>
</evidence>
<proteinExistence type="predicted"/>
<keyword evidence="3" id="KW-1185">Reference proteome</keyword>
<comment type="caution">
    <text evidence="2">The sequence shown here is derived from an EMBL/GenBank/DDBJ whole genome shotgun (WGS) entry which is preliminary data.</text>
</comment>
<name>A0ABY0HI23_9PEZI</name>
<evidence type="ECO:0000256" key="1">
    <source>
        <dbReference type="SAM" id="MobiDB-lite"/>
    </source>
</evidence>
<evidence type="ECO:0000313" key="2">
    <source>
        <dbReference type="EMBL" id="RYO93902.1"/>
    </source>
</evidence>
<feature type="region of interest" description="Disordered" evidence="1">
    <location>
        <begin position="10"/>
        <end position="44"/>
    </location>
</feature>
<accession>A0ABY0HI23</accession>
<reference evidence="2 3" key="1">
    <citation type="submission" date="2018-06" db="EMBL/GenBank/DDBJ databases">
        <title>Complete Genomes of Monosporascus.</title>
        <authorList>
            <person name="Robinson A.J."/>
            <person name="Natvig D.O."/>
        </authorList>
    </citation>
    <scope>NUCLEOTIDE SEQUENCE [LARGE SCALE GENOMIC DNA]</scope>
    <source>
        <strain evidence="2 3">CBS 609.92</strain>
    </source>
</reference>
<feature type="region of interest" description="Disordered" evidence="1">
    <location>
        <begin position="221"/>
        <end position="241"/>
    </location>
</feature>
<feature type="compositionally biased region" description="Basic and acidic residues" evidence="1">
    <location>
        <begin position="29"/>
        <end position="42"/>
    </location>
</feature>
<dbReference type="EMBL" id="QJNS01000014">
    <property type="protein sequence ID" value="RYO93902.1"/>
    <property type="molecule type" value="Genomic_DNA"/>
</dbReference>
<dbReference type="Proteomes" id="UP000294003">
    <property type="component" value="Unassembled WGS sequence"/>
</dbReference>
<sequence length="241" mass="24327">MPPQDKIKAFLGKAFKGAGTSTARKKEKKKDEKESASQKAQEETSAVAAAAATIIANTTATTTTTPSVSPAASASACASLQTSAPDLTSATATTSAPVASVSASVSTSAAAVSAASVPAPAPAPIHPPAPQQPSPGSVRCCRCSCLYFPAANNSLACYHHPGMVFFRHASSLGYIPSLDLVDHPYAPSAFVWTCCGTVVGRSSGCVYQRHVPAGWGAGVGGAGRGSVSPRMDFRGENPGAF</sequence>
<protein>
    <submittedName>
        <fullName evidence="2">Uncharacterized protein</fullName>
    </submittedName>
</protein>